<comment type="caution">
    <text evidence="1">The sequence shown here is derived from an EMBL/GenBank/DDBJ whole genome shotgun (WGS) entry which is preliminary data.</text>
</comment>
<name>A0AAN8XNE4_HALRR</name>
<organism evidence="1 2">
    <name type="scientific">Halocaridina rubra</name>
    <name type="common">Hawaiian red shrimp</name>
    <dbReference type="NCBI Taxonomy" id="373956"/>
    <lineage>
        <taxon>Eukaryota</taxon>
        <taxon>Metazoa</taxon>
        <taxon>Ecdysozoa</taxon>
        <taxon>Arthropoda</taxon>
        <taxon>Crustacea</taxon>
        <taxon>Multicrustacea</taxon>
        <taxon>Malacostraca</taxon>
        <taxon>Eumalacostraca</taxon>
        <taxon>Eucarida</taxon>
        <taxon>Decapoda</taxon>
        <taxon>Pleocyemata</taxon>
        <taxon>Caridea</taxon>
        <taxon>Atyoidea</taxon>
        <taxon>Atyidae</taxon>
        <taxon>Halocaridina</taxon>
    </lineage>
</organism>
<keyword evidence="2" id="KW-1185">Reference proteome</keyword>
<proteinExistence type="predicted"/>
<gene>
    <name evidence="1" type="ORF">SK128_007307</name>
</gene>
<accession>A0AAN8XNE4</accession>
<dbReference type="AlphaFoldDB" id="A0AAN8XNE4"/>
<evidence type="ECO:0000313" key="2">
    <source>
        <dbReference type="Proteomes" id="UP001381693"/>
    </source>
</evidence>
<sequence length="264" mass="29735">MSVFCTCRHNTLRNGSEVILSRMRTEAFSGCVCTCKLPFNPNRNNVKYPGHLPLCFRNDEFCYCSGVKLLMAPQLQPVRELTYGEVIHSYSAKQMITPQQIIEHMSAISHPQEKPGNLPNQTSRELQMSEINKQFIAPNAPLMPQQVQGQSNIYHSLYDPRLIPTIAQKPPQQYSQHNIAAPRLSQQAMYSSHYNPNDPRVAHLMASQMAQANLAVNGTSNPSQRLPQQQLDVRALFLQQAQRNMTLFTGSKSHAGRTSTTGRE</sequence>
<protein>
    <submittedName>
        <fullName evidence="1">Uncharacterized protein</fullName>
    </submittedName>
</protein>
<reference evidence="1 2" key="1">
    <citation type="submission" date="2023-11" db="EMBL/GenBank/DDBJ databases">
        <title>Halocaridina rubra genome assembly.</title>
        <authorList>
            <person name="Smith C."/>
        </authorList>
    </citation>
    <scope>NUCLEOTIDE SEQUENCE [LARGE SCALE GENOMIC DNA]</scope>
    <source>
        <strain evidence="1">EP-1</strain>
        <tissue evidence="1">Whole</tissue>
    </source>
</reference>
<dbReference type="Proteomes" id="UP001381693">
    <property type="component" value="Unassembled WGS sequence"/>
</dbReference>
<evidence type="ECO:0000313" key="1">
    <source>
        <dbReference type="EMBL" id="KAK7082739.1"/>
    </source>
</evidence>
<dbReference type="EMBL" id="JAXCGZ010003901">
    <property type="protein sequence ID" value="KAK7082739.1"/>
    <property type="molecule type" value="Genomic_DNA"/>
</dbReference>